<dbReference type="Gene3D" id="3.90.550.10">
    <property type="entry name" value="Spore Coat Polysaccharide Biosynthesis Protein SpsA, Chain A"/>
    <property type="match status" value="1"/>
</dbReference>
<name>A0AA94IVR0_9BACT</name>
<evidence type="ECO:0000313" key="2">
    <source>
        <dbReference type="EMBL" id="SNS02275.1"/>
    </source>
</evidence>
<feature type="domain" description="Nucleotidyl transferase" evidence="1">
    <location>
        <begin position="46"/>
        <end position="279"/>
    </location>
</feature>
<organism evidence="2 3">
    <name type="scientific">Prevotella jejuni</name>
    <dbReference type="NCBI Taxonomy" id="1177574"/>
    <lineage>
        <taxon>Bacteria</taxon>
        <taxon>Pseudomonadati</taxon>
        <taxon>Bacteroidota</taxon>
        <taxon>Bacteroidia</taxon>
        <taxon>Bacteroidales</taxon>
        <taxon>Prevotellaceae</taxon>
        <taxon>Prevotella</taxon>
    </lineage>
</organism>
<dbReference type="Pfam" id="PF00483">
    <property type="entry name" value="NTP_transferase"/>
    <property type="match status" value="1"/>
</dbReference>
<dbReference type="PANTHER" id="PTHR42883">
    <property type="entry name" value="GLUCOSE-1-PHOSPHATE THYMIDYLTRANSFERASE"/>
    <property type="match status" value="1"/>
</dbReference>
<dbReference type="Gene3D" id="3.30.470.20">
    <property type="entry name" value="ATP-grasp fold, B domain"/>
    <property type="match status" value="1"/>
</dbReference>
<protein>
    <submittedName>
        <fullName evidence="2">Nucleotidyl transferase</fullName>
    </submittedName>
</protein>
<proteinExistence type="predicted"/>
<gene>
    <name evidence="2" type="ORF">SAMN06265364_12922</name>
</gene>
<sequence>MFNIIKVSNQIHLKALIACRSDRKTLHGKRLISLKLCIFAEMKFAIIAAGDGSRLAQEGITEPKPLVRVRGEQLIDRLIRIFMENNATEISVICNEQMDGVKSHLKTIQDKGLNGKYVPLQFVVMSTASSMHSFYELRHLLYDEPFILTTVDTIFDEREFHDYVLSFQDKIAHGTDALMGVTDYIDDEKPLYVGVDNTMRITGYYDTRQTDSRYISAGIYGLMPAALAILEACIERGESRMRNFQRALVASGLRMEAYPLSKVFDIDHADDIRKANEEVEISSSHSREKTLLIQRAACYSPNSEEKDLAVLKAVGDFCRDVEMMSEEAIIESLDTSKQSARTASLVLSDAYSQVVSMARSPRVLDWIEQMEARGVRVLNPSVGVRACRRSHVVKVMKANNLPYPPDEGSEGYWIKRADEAAQHKDDVCFCRDKAELERKKAEFALRGITDVVIEAHVQGDIVKFYGVEGVGFFRYYYSGDDAETKFGHEAKNGKPQYYSFSSVNLQADAEHLSRLLQTPIYGGDAIVREDGSYVIIDFNDFPSFSRCRDEAAKAIVELIRMTANLAQTLADDGKSEDEANGDI</sequence>
<dbReference type="InterPro" id="IPR005835">
    <property type="entry name" value="NTP_transferase_dom"/>
</dbReference>
<dbReference type="Proteomes" id="UP000198427">
    <property type="component" value="Unassembled WGS sequence"/>
</dbReference>
<reference evidence="2 3" key="1">
    <citation type="submission" date="2017-06" db="EMBL/GenBank/DDBJ databases">
        <authorList>
            <person name="Varghese N."/>
            <person name="Submissions S."/>
        </authorList>
    </citation>
    <scope>NUCLEOTIDE SEQUENCE [LARGE SCALE GENOMIC DNA]</scope>
    <source>
        <strain evidence="2 3">DSM 26989</strain>
    </source>
</reference>
<comment type="caution">
    <text evidence="2">The sequence shown here is derived from an EMBL/GenBank/DDBJ whole genome shotgun (WGS) entry which is preliminary data.</text>
</comment>
<dbReference type="InterPro" id="IPR029044">
    <property type="entry name" value="Nucleotide-diphossugar_trans"/>
</dbReference>
<dbReference type="PANTHER" id="PTHR42883:SF2">
    <property type="entry name" value="THYMIDYLYLTRANSFERASE"/>
    <property type="match status" value="1"/>
</dbReference>
<dbReference type="GO" id="GO:0016740">
    <property type="term" value="F:transferase activity"/>
    <property type="evidence" value="ECO:0007669"/>
    <property type="project" value="UniProtKB-KW"/>
</dbReference>
<dbReference type="SUPFAM" id="SSF53448">
    <property type="entry name" value="Nucleotide-diphospho-sugar transferases"/>
    <property type="match status" value="1"/>
</dbReference>
<evidence type="ECO:0000259" key="1">
    <source>
        <dbReference type="Pfam" id="PF00483"/>
    </source>
</evidence>
<dbReference type="EMBL" id="FZNZ01000029">
    <property type="protein sequence ID" value="SNS02275.1"/>
    <property type="molecule type" value="Genomic_DNA"/>
</dbReference>
<keyword evidence="3" id="KW-1185">Reference proteome</keyword>
<accession>A0AA94IVR0</accession>
<dbReference type="AlphaFoldDB" id="A0AA94IVR0"/>
<keyword evidence="2" id="KW-0808">Transferase</keyword>
<evidence type="ECO:0000313" key="3">
    <source>
        <dbReference type="Proteomes" id="UP000198427"/>
    </source>
</evidence>